<dbReference type="GeneID" id="40101065"/>
<protein>
    <submittedName>
        <fullName evidence="1">Uncharacterized protein</fullName>
    </submittedName>
</protein>
<gene>
    <name evidence="1" type="primary">27</name>
    <name evidence="1" type="ORF">PBI_KOJI_27</name>
</gene>
<organism evidence="1 2">
    <name type="scientific">Microbacterium phage Koji</name>
    <dbReference type="NCBI Taxonomy" id="2099625"/>
    <lineage>
        <taxon>Viruses</taxon>
        <taxon>Duplodnaviria</taxon>
        <taxon>Heunggongvirae</taxon>
        <taxon>Uroviricota</taxon>
        <taxon>Caudoviricetes</taxon>
        <taxon>Kojivirus</taxon>
        <taxon>Kojivirus koji</taxon>
    </lineage>
</organism>
<name>A0A2P1CG23_9CAUD</name>
<dbReference type="EMBL" id="MG925345">
    <property type="protein sequence ID" value="AVJ49925.1"/>
    <property type="molecule type" value="Genomic_DNA"/>
</dbReference>
<evidence type="ECO:0000313" key="2">
    <source>
        <dbReference type="Proteomes" id="UP000241035"/>
    </source>
</evidence>
<dbReference type="RefSeq" id="YP_009624226.1">
    <property type="nucleotide sequence ID" value="NC_042118.1"/>
</dbReference>
<dbReference type="KEGG" id="vg:40101065"/>
<accession>A0A2P1CG23</accession>
<dbReference type="Proteomes" id="UP000241035">
    <property type="component" value="Segment"/>
</dbReference>
<keyword evidence="2" id="KW-1185">Reference proteome</keyword>
<sequence length="60" mass="6786">MDKALKQVKAEDLQRGQVIIDPEGNQARVIRVRRVDHQRGRLETDLGVAVVPLGQRFPVL</sequence>
<dbReference type="OrthoDB" id="27486at10239"/>
<proteinExistence type="predicted"/>
<evidence type="ECO:0000313" key="1">
    <source>
        <dbReference type="EMBL" id="AVJ49925.1"/>
    </source>
</evidence>
<reference evidence="1 2" key="1">
    <citation type="submission" date="2018-02" db="EMBL/GenBank/DDBJ databases">
        <authorList>
            <person name="Zack K.M."/>
            <person name="Garlena R.A."/>
            <person name="Russell D.A."/>
            <person name="Pope W.H."/>
            <person name="Jacobs-Sera D."/>
            <person name="Hatfull G.F."/>
        </authorList>
    </citation>
    <scope>NUCLEOTIDE SEQUENCE [LARGE SCALE GENOMIC DNA]</scope>
</reference>